<dbReference type="GeneID" id="94291253"/>
<dbReference type="Pfam" id="PF20054">
    <property type="entry name" value="Tc-38"/>
    <property type="match status" value="1"/>
</dbReference>
<evidence type="ECO:0000259" key="1">
    <source>
        <dbReference type="Pfam" id="PF20054"/>
    </source>
</evidence>
<accession>A0A836INE7</accession>
<dbReference type="OrthoDB" id="245678at2759"/>
<dbReference type="EMBL" id="JAFJZO010000016">
    <property type="protein sequence ID" value="KAG5508710.1"/>
    <property type="molecule type" value="Genomic_DNA"/>
</dbReference>
<name>A0A836INE7_9TRYP</name>
<dbReference type="KEGG" id="phet:94291253"/>
<dbReference type="AlphaFoldDB" id="A0A836INE7"/>
<dbReference type="Proteomes" id="UP000674318">
    <property type="component" value="Unassembled WGS sequence"/>
</dbReference>
<protein>
    <recommendedName>
        <fullName evidence="1">Trypanosoma Tc-38 (p38) protein domain-containing protein</fullName>
    </recommendedName>
</protein>
<feature type="domain" description="Trypanosoma Tc-38 (p38) protein" evidence="1">
    <location>
        <begin position="130"/>
        <end position="206"/>
    </location>
</feature>
<sequence length="329" mass="36742">MTRLSHLLRRGKSATVELSQTLCGHTFSLEHHHFLSSVTRARGWACHVWVPAPVMELLRLPLANNTFMPVRLDGSSGSVWVYHSAQFLAPLCALREQWATHQRHLRDAERDREVKPLAPQMEPDKLPLNTNGERFDSATEDAILHRVSTRDKGSRYWATAAEAVWLYRAPFTDAYVSDPENGVVSKANALCRPLTFYNVEGTIDPARFSSLTCRRYDPVNYCGRFYRPAVAVRMKAHALQYDCLQEPQWITTHRADRLGLSPLPHITPLTFSTASISLINLAVTSRQSASASGVSPTVASDSVGKPKDSLNAVERQIDEPLLIPLSACE</sequence>
<evidence type="ECO:0000313" key="2">
    <source>
        <dbReference type="EMBL" id="KAG5508710.1"/>
    </source>
</evidence>
<gene>
    <name evidence="2" type="ORF">JKF63_05208</name>
</gene>
<proteinExistence type="predicted"/>
<keyword evidence="3" id="KW-1185">Reference proteome</keyword>
<comment type="caution">
    <text evidence="2">The sequence shown here is derived from an EMBL/GenBank/DDBJ whole genome shotgun (WGS) entry which is preliminary data.</text>
</comment>
<organism evidence="2 3">
    <name type="scientific">Porcisia hertigi</name>
    <dbReference type="NCBI Taxonomy" id="2761500"/>
    <lineage>
        <taxon>Eukaryota</taxon>
        <taxon>Discoba</taxon>
        <taxon>Euglenozoa</taxon>
        <taxon>Kinetoplastea</taxon>
        <taxon>Metakinetoplastina</taxon>
        <taxon>Trypanosomatida</taxon>
        <taxon>Trypanosomatidae</taxon>
        <taxon>Leishmaniinae</taxon>
        <taxon>Porcisia</taxon>
    </lineage>
</organism>
<evidence type="ECO:0000313" key="3">
    <source>
        <dbReference type="Proteomes" id="UP000674318"/>
    </source>
</evidence>
<reference evidence="2 3" key="1">
    <citation type="submission" date="2021-02" db="EMBL/GenBank/DDBJ databases">
        <title>Porcisia hertigi Genome sequencing and assembly.</title>
        <authorList>
            <person name="Almutairi H."/>
            <person name="Gatherer D."/>
        </authorList>
    </citation>
    <scope>NUCLEOTIDE SEQUENCE [LARGE SCALE GENOMIC DNA]</scope>
    <source>
        <strain evidence="2 3">C119</strain>
    </source>
</reference>
<dbReference type="InterPro" id="IPR045399">
    <property type="entry name" value="Tc-38"/>
</dbReference>
<dbReference type="RefSeq" id="XP_067758178.1">
    <property type="nucleotide sequence ID" value="XM_067901176.1"/>
</dbReference>